<protein>
    <recommendedName>
        <fullName evidence="3">CDP-Glycerol:Poly(Glycerophosphate) glycerophosphotransferase</fullName>
    </recommendedName>
</protein>
<gene>
    <name evidence="1" type="ORF">HCAN_0673</name>
</gene>
<reference evidence="1 2" key="1">
    <citation type="journal article" date="2009" name="J. Bacteriol.">
        <title>Genome sequence of the emerging pathogen Helicobacter canadensis.</title>
        <authorList>
            <person name="Loman N.J."/>
            <person name="Snyder L.A."/>
            <person name="Linton J.D."/>
            <person name="Langdon R."/>
            <person name="Lawson A.J."/>
            <person name="Weinstock G.M."/>
            <person name="Wren B.W."/>
            <person name="Pallen M.J."/>
        </authorList>
    </citation>
    <scope>NUCLEOTIDE SEQUENCE [LARGE SCALE GENOMIC DNA]</scope>
    <source>
        <strain evidence="1 2">MIT 98-5491</strain>
    </source>
</reference>
<keyword evidence="2" id="KW-1185">Reference proteome</keyword>
<evidence type="ECO:0008006" key="3">
    <source>
        <dbReference type="Google" id="ProtNLM"/>
    </source>
</evidence>
<dbReference type="HOGENOM" id="CLU_026426_0_0_7"/>
<evidence type="ECO:0000313" key="1">
    <source>
        <dbReference type="EMBL" id="EES89387.1"/>
    </source>
</evidence>
<dbReference type="Proteomes" id="UP000007032">
    <property type="component" value="Chromosome"/>
</dbReference>
<dbReference type="STRING" id="537970.HCAN_0673"/>
<name>C5ZZC9_9HELI</name>
<sequence length="514" mass="60182">MQRKFKNIYFYPNGEDTQAALVILKNLQKKLGLEQNFLILDDAKVESSLVKNKEKILQNGVLWIIHQDKNIYEILEKKAKILPREFVFNGIEEIDRILFECFKKVEFSEIKKNTTNETFLFLSLTSYFVLQFYLTLKEKSFLLQELEVLSKKISAYFRDLFKIPSKCIGVAVTTFANNKHLGDIAKKLEEKGAKVIYVYYDQESYGKIPQSQKHKCILLPLQMSYMGNFFTIFEVFITCLMPLTSPSWGNKIIYVPHAFIDPIAALIQRKRPLDDFWFQKKMGINGYRIVPSLSNYRIYQNKFKEYGFEEELVCGGYPSLDANIFEYDKLKEQSGMSILIAINHYASLKMIKDFLLEYQSFHNQQKVYFRPYPGNILRKESDEIAKEYAKFPWFIYDTTSKLEAQIMRECCCMIGDYSSLVYTFPLTTLKPAILLCQDKSILENNYLGIKFYNSILHKSAFSGKECLKKVQEILTEDKEVRANQIREYREKEVFNLGNSSEFIANFVLEKTLKG</sequence>
<evidence type="ECO:0000313" key="2">
    <source>
        <dbReference type="Proteomes" id="UP000007032"/>
    </source>
</evidence>
<dbReference type="AlphaFoldDB" id="C5ZZC9"/>
<proteinExistence type="predicted"/>
<dbReference type="InterPro" id="IPR043148">
    <property type="entry name" value="TagF_C"/>
</dbReference>
<dbReference type="Gene3D" id="3.40.50.12580">
    <property type="match status" value="1"/>
</dbReference>
<dbReference type="RefSeq" id="WP_006656803.1">
    <property type="nucleotide sequence ID" value="NZ_CM000776.2"/>
</dbReference>
<dbReference type="eggNOG" id="COG1887">
    <property type="taxonomic scope" value="Bacteria"/>
</dbReference>
<organism evidence="1 2">
    <name type="scientific">Helicobacter canadensis MIT 98-5491</name>
    <dbReference type="NCBI Taxonomy" id="537970"/>
    <lineage>
        <taxon>Bacteria</taxon>
        <taxon>Pseudomonadati</taxon>
        <taxon>Campylobacterota</taxon>
        <taxon>Epsilonproteobacteria</taxon>
        <taxon>Campylobacterales</taxon>
        <taxon>Helicobacteraceae</taxon>
        <taxon>Helicobacter</taxon>
    </lineage>
</organism>
<dbReference type="EMBL" id="CM000776">
    <property type="protein sequence ID" value="EES89387.1"/>
    <property type="molecule type" value="Genomic_DNA"/>
</dbReference>
<accession>C5ZZC9</accession>